<dbReference type="EMBL" id="CAXITT010000423">
    <property type="protein sequence ID" value="CAL1541299.1"/>
    <property type="molecule type" value="Genomic_DNA"/>
</dbReference>
<evidence type="ECO:0000256" key="1">
    <source>
        <dbReference type="SAM" id="MobiDB-lite"/>
    </source>
</evidence>
<evidence type="ECO:0000313" key="2">
    <source>
        <dbReference type="EMBL" id="CAL1541299.1"/>
    </source>
</evidence>
<name>A0AAV2I3N3_LYMST</name>
<organism evidence="2 3">
    <name type="scientific">Lymnaea stagnalis</name>
    <name type="common">Great pond snail</name>
    <name type="synonym">Helix stagnalis</name>
    <dbReference type="NCBI Taxonomy" id="6523"/>
    <lineage>
        <taxon>Eukaryota</taxon>
        <taxon>Metazoa</taxon>
        <taxon>Spiralia</taxon>
        <taxon>Lophotrochozoa</taxon>
        <taxon>Mollusca</taxon>
        <taxon>Gastropoda</taxon>
        <taxon>Heterobranchia</taxon>
        <taxon>Euthyneura</taxon>
        <taxon>Panpulmonata</taxon>
        <taxon>Hygrophila</taxon>
        <taxon>Lymnaeoidea</taxon>
        <taxon>Lymnaeidae</taxon>
        <taxon>Lymnaea</taxon>
    </lineage>
</organism>
<dbReference type="InterPro" id="IPR039212">
    <property type="entry name" value="RBFA_mitochondrial"/>
</dbReference>
<dbReference type="Proteomes" id="UP001497497">
    <property type="component" value="Unassembled WGS sequence"/>
</dbReference>
<dbReference type="InterPro" id="IPR023799">
    <property type="entry name" value="RbfA_dom_sf"/>
</dbReference>
<dbReference type="InterPro" id="IPR000238">
    <property type="entry name" value="RbfA"/>
</dbReference>
<comment type="caution">
    <text evidence="2">The sequence shown here is derived from an EMBL/GenBank/DDBJ whole genome shotgun (WGS) entry which is preliminary data.</text>
</comment>
<dbReference type="GO" id="GO:0006364">
    <property type="term" value="P:rRNA processing"/>
    <property type="evidence" value="ECO:0007669"/>
    <property type="project" value="InterPro"/>
</dbReference>
<evidence type="ECO:0000313" key="3">
    <source>
        <dbReference type="Proteomes" id="UP001497497"/>
    </source>
</evidence>
<dbReference type="Pfam" id="PF02033">
    <property type="entry name" value="RBFA"/>
    <property type="match status" value="1"/>
</dbReference>
<protein>
    <submittedName>
        <fullName evidence="2">Uncharacterized protein</fullName>
    </submittedName>
</protein>
<keyword evidence="3" id="KW-1185">Reference proteome</keyword>
<feature type="region of interest" description="Disordered" evidence="1">
    <location>
        <begin position="141"/>
        <end position="166"/>
    </location>
</feature>
<proteinExistence type="predicted"/>
<gene>
    <name evidence="2" type="ORF">GSLYS_00014905001</name>
</gene>
<dbReference type="AlphaFoldDB" id="A0AAV2I3N3"/>
<reference evidence="2 3" key="1">
    <citation type="submission" date="2024-04" db="EMBL/GenBank/DDBJ databases">
        <authorList>
            <consortium name="Genoscope - CEA"/>
            <person name="William W."/>
        </authorList>
    </citation>
    <scope>NUCLEOTIDE SEQUENCE [LARGE SCALE GENOMIC DNA]</scope>
</reference>
<dbReference type="InterPro" id="IPR015946">
    <property type="entry name" value="KH_dom-like_a/b"/>
</dbReference>
<dbReference type="PANTHER" id="PTHR14725">
    <property type="entry name" value="RIBOSOME-BINDING FACTOR A, MITOCHONDRIAL-RELATED"/>
    <property type="match status" value="1"/>
</dbReference>
<dbReference type="Gene3D" id="3.30.300.20">
    <property type="match status" value="1"/>
</dbReference>
<sequence length="252" mass="28460">MNSSELSEEIVNKQVLVTSVKMQLDFSSIHVYWDCHRSDAGDLETLLLNHANKLRSLLISYHVLGRIPPIIFKKDKTHGDLALIDQLLEIADYGPDYVPSNPHFQVKGYGEISSSTPEVKNYDFAAELSQSLTQMTIDDYGGAQNKQESNSDSDVSNLSAGKPNELPGDSLTPGLIFRSDIYGLPRDKLLKKIVAQRDRVKFQPGDLETEPTSDEEFDSKRLLNQKDKVLLKEKKGFTKMKQKLLEREVDDF</sequence>
<accession>A0AAV2I3N3</accession>
<dbReference type="SUPFAM" id="SSF89919">
    <property type="entry name" value="Ribosome-binding factor A, RbfA"/>
    <property type="match status" value="1"/>
</dbReference>
<feature type="compositionally biased region" description="Polar residues" evidence="1">
    <location>
        <begin position="144"/>
        <end position="159"/>
    </location>
</feature>
<dbReference type="PANTHER" id="PTHR14725:SF0">
    <property type="entry name" value="RIBOSOME-BINDING FACTOR A, MITOCHONDRIAL-RELATED"/>
    <property type="match status" value="1"/>
</dbReference>